<dbReference type="SUPFAM" id="SSF53795">
    <property type="entry name" value="PEP carboxykinase-like"/>
    <property type="match status" value="1"/>
</dbReference>
<dbReference type="AlphaFoldDB" id="A0A6J4V797"/>
<protein>
    <submittedName>
        <fullName evidence="1">Uncharacterized protein</fullName>
    </submittedName>
</protein>
<gene>
    <name evidence="1" type="ORF">AVDCRST_MAG86-1625</name>
</gene>
<name>A0A6J4V797_9DEIN</name>
<sequence length="371" mass="41258">MMFFYNVHGLLLIRSAQRLPELTYFRTQNLPAAPDLDVRIEADPSAHKTEGSVSYDEVLGKFGFSIVINRTESVTDVIASPLIKRSPHVLYTNVVEPLLRWTLVRKGYALMHGACLAFADEALFITAQTDTGKTTTILHTLRRNLDGCRFLSDDMTIFTPDGTVLGFPKPLTVSQHTLQAVGGADLTRLERLFLQVQSRLHSREGRRAGMWLSKIRLPAATLSAVVQWLIPPPKFMVGRLVPGAKLSDRSRLSQIVLIERGPQAERELSETEKVGILIANAEDAYGFPPYPVIAQQLSHWRGQDLHEQEQKIVLRVVRDVPGVLLRRDDYSWYKELPGLVQVLSPAETRLEAVANAAPNRATPAVAPTATG</sequence>
<evidence type="ECO:0000313" key="1">
    <source>
        <dbReference type="EMBL" id="CAA9570665.1"/>
    </source>
</evidence>
<proteinExistence type="predicted"/>
<reference evidence="1" key="1">
    <citation type="submission" date="2020-02" db="EMBL/GenBank/DDBJ databases">
        <authorList>
            <person name="Meier V. D."/>
        </authorList>
    </citation>
    <scope>NUCLEOTIDE SEQUENCE</scope>
    <source>
        <strain evidence="1">AVDCRST_MAG86</strain>
    </source>
</reference>
<accession>A0A6J4V797</accession>
<dbReference type="EMBL" id="CADCWP010000120">
    <property type="protein sequence ID" value="CAA9570665.1"/>
    <property type="molecule type" value="Genomic_DNA"/>
</dbReference>
<dbReference type="InterPro" id="IPR027417">
    <property type="entry name" value="P-loop_NTPase"/>
</dbReference>
<organism evidence="1">
    <name type="scientific">uncultured Truepera sp</name>
    <dbReference type="NCBI Taxonomy" id="543023"/>
    <lineage>
        <taxon>Bacteria</taxon>
        <taxon>Thermotogati</taxon>
        <taxon>Deinococcota</taxon>
        <taxon>Deinococci</taxon>
        <taxon>Trueperales</taxon>
        <taxon>Trueperaceae</taxon>
        <taxon>Truepera</taxon>
        <taxon>environmental samples</taxon>
    </lineage>
</organism>
<dbReference type="Gene3D" id="3.40.50.300">
    <property type="entry name" value="P-loop containing nucleotide triphosphate hydrolases"/>
    <property type="match status" value="1"/>
</dbReference>